<gene>
    <name evidence="10" type="ORF">GPM918_LOCUS35236</name>
    <name evidence="11" type="ORF">SRO942_LOCUS35952</name>
</gene>
<feature type="transmembrane region" description="Helical" evidence="9">
    <location>
        <begin position="340"/>
        <end position="359"/>
    </location>
</feature>
<proteinExistence type="inferred from homology"/>
<dbReference type="EMBL" id="CAJNOQ010020221">
    <property type="protein sequence ID" value="CAF1465013.1"/>
    <property type="molecule type" value="Genomic_DNA"/>
</dbReference>
<comment type="subcellular location">
    <subcellularLocation>
        <location evidence="2 9">Cell membrane</location>
        <topology evidence="2 9">Multi-pass membrane protein</topology>
    </subcellularLocation>
</comment>
<comment type="similarity">
    <text evidence="3 9">Belongs to the riboflavin transporter family.</text>
</comment>
<name>A0A815QK21_9BILA</name>
<feature type="transmembrane region" description="Helical" evidence="9">
    <location>
        <begin position="281"/>
        <end position="302"/>
    </location>
</feature>
<accession>A0A815QK21</accession>
<sequence>MPLLVSRLPEGWKLPSVLSMLVALANIFAFIIAFIKWRRKSLNEIPLIYIVFLVSFVSCVLLVFTWSKTVFIKSSYLSVPLYILVFFMSSCAILCNVTFLPYIHRLSDTASFNVFFIGQSFTSLIPAIFTTIQGISKTQSCTNNQTNQLIQSLENFTPKPIPLKVHRLSFESSIILCIIITSLSFSSFLYMERKRVNKKPPSEPTKIMSSNIEEDTEVKTDLLLPDTGDVTKEVIDKPETPLSEIQIHILYGLTFICGFLLFGVIPGIGSYAFLPYGNATYFWASILNLLASPIACLLSFIFTRIRYSILLIISLIAYSCCAYVIIMAAQSPCSFLHKKLIGTIIVIFVSHMAILLMIFVRNTIASVLRTTKHVNDAVFWFGVVMQLGAVFGATILLLLINVFRKLKARDPCKNECR</sequence>
<evidence type="ECO:0000313" key="10">
    <source>
        <dbReference type="EMBL" id="CAF1465013.1"/>
    </source>
</evidence>
<keyword evidence="4 9" id="KW-0813">Transport</keyword>
<dbReference type="OrthoDB" id="9995836at2759"/>
<feature type="transmembrane region" description="Helical" evidence="9">
    <location>
        <begin position="47"/>
        <end position="67"/>
    </location>
</feature>
<comment type="catalytic activity">
    <reaction evidence="1 9">
        <text>riboflavin(in) = riboflavin(out)</text>
        <dbReference type="Rhea" id="RHEA:35015"/>
        <dbReference type="ChEBI" id="CHEBI:57986"/>
    </reaction>
</comment>
<evidence type="ECO:0000256" key="7">
    <source>
        <dbReference type="ARBA" id="ARBA00022989"/>
    </source>
</evidence>
<keyword evidence="7 9" id="KW-1133">Transmembrane helix</keyword>
<evidence type="ECO:0000256" key="3">
    <source>
        <dbReference type="ARBA" id="ARBA00006366"/>
    </source>
</evidence>
<dbReference type="Proteomes" id="UP000663829">
    <property type="component" value="Unassembled WGS sequence"/>
</dbReference>
<dbReference type="Proteomes" id="UP000681722">
    <property type="component" value="Unassembled WGS sequence"/>
</dbReference>
<dbReference type="GO" id="GO:0032217">
    <property type="term" value="F:riboflavin transmembrane transporter activity"/>
    <property type="evidence" value="ECO:0007669"/>
    <property type="project" value="UniProtKB-UniRule"/>
</dbReference>
<protein>
    <recommendedName>
        <fullName evidence="9">Riboflavin transporter</fullName>
    </recommendedName>
</protein>
<evidence type="ECO:0000256" key="5">
    <source>
        <dbReference type="ARBA" id="ARBA00022475"/>
    </source>
</evidence>
<dbReference type="EMBL" id="CAJOBC010085684">
    <property type="protein sequence ID" value="CAF4334365.1"/>
    <property type="molecule type" value="Genomic_DNA"/>
</dbReference>
<comment type="caution">
    <text evidence="10">The sequence shown here is derived from an EMBL/GenBank/DDBJ whole genome shotgun (WGS) entry which is preliminary data.</text>
</comment>
<keyword evidence="5 9" id="KW-1003">Cell membrane</keyword>
<evidence type="ECO:0000256" key="2">
    <source>
        <dbReference type="ARBA" id="ARBA00004651"/>
    </source>
</evidence>
<reference evidence="10" key="1">
    <citation type="submission" date="2021-02" db="EMBL/GenBank/DDBJ databases">
        <authorList>
            <person name="Nowell W R."/>
        </authorList>
    </citation>
    <scope>NUCLEOTIDE SEQUENCE</scope>
</reference>
<feature type="transmembrane region" description="Helical" evidence="9">
    <location>
        <begin position="12"/>
        <end position="35"/>
    </location>
</feature>
<evidence type="ECO:0000256" key="9">
    <source>
        <dbReference type="RuleBase" id="RU368035"/>
    </source>
</evidence>
<feature type="transmembrane region" description="Helical" evidence="9">
    <location>
        <begin position="173"/>
        <end position="191"/>
    </location>
</feature>
<feature type="transmembrane region" description="Helical" evidence="9">
    <location>
        <begin position="308"/>
        <end position="328"/>
    </location>
</feature>
<dbReference type="AlphaFoldDB" id="A0A815QK21"/>
<dbReference type="PANTHER" id="PTHR12929:SF10">
    <property type="entry name" value="RIBOFLAVIN TRANSPORTER"/>
    <property type="match status" value="1"/>
</dbReference>
<dbReference type="InterPro" id="IPR009357">
    <property type="entry name" value="Riboflavin_transptr"/>
</dbReference>
<evidence type="ECO:0000256" key="6">
    <source>
        <dbReference type="ARBA" id="ARBA00022692"/>
    </source>
</evidence>
<organism evidence="10 12">
    <name type="scientific">Didymodactylos carnosus</name>
    <dbReference type="NCBI Taxonomy" id="1234261"/>
    <lineage>
        <taxon>Eukaryota</taxon>
        <taxon>Metazoa</taxon>
        <taxon>Spiralia</taxon>
        <taxon>Gnathifera</taxon>
        <taxon>Rotifera</taxon>
        <taxon>Eurotatoria</taxon>
        <taxon>Bdelloidea</taxon>
        <taxon>Philodinida</taxon>
        <taxon>Philodinidae</taxon>
        <taxon>Didymodactylos</taxon>
    </lineage>
</organism>
<evidence type="ECO:0000313" key="11">
    <source>
        <dbReference type="EMBL" id="CAF4334365.1"/>
    </source>
</evidence>
<feature type="transmembrane region" description="Helical" evidence="9">
    <location>
        <begin position="249"/>
        <end position="274"/>
    </location>
</feature>
<comment type="function">
    <text evidence="9">Plasma membrane transporter mediating the uptake by cells of the water soluble vitamin B2/riboflavin that plays a key role in biochemical oxidation-reduction reactions of the carbohydrate, lipid, and amino acid metabolism.</text>
</comment>
<keyword evidence="12" id="KW-1185">Reference proteome</keyword>
<dbReference type="GO" id="GO:0005886">
    <property type="term" value="C:plasma membrane"/>
    <property type="evidence" value="ECO:0007669"/>
    <property type="project" value="UniProtKB-SubCell"/>
</dbReference>
<dbReference type="PANTHER" id="PTHR12929">
    <property type="entry name" value="SOLUTE CARRIER FAMILY 52"/>
    <property type="match status" value="1"/>
</dbReference>
<evidence type="ECO:0000256" key="1">
    <source>
        <dbReference type="ARBA" id="ARBA00000215"/>
    </source>
</evidence>
<feature type="transmembrane region" description="Helical" evidence="9">
    <location>
        <begin position="379"/>
        <end position="403"/>
    </location>
</feature>
<keyword evidence="6 9" id="KW-0812">Transmembrane</keyword>
<dbReference type="Pfam" id="PF06237">
    <property type="entry name" value="SLC52_ribofla_tr"/>
    <property type="match status" value="1"/>
</dbReference>
<evidence type="ECO:0000256" key="4">
    <source>
        <dbReference type="ARBA" id="ARBA00022448"/>
    </source>
</evidence>
<keyword evidence="8 9" id="KW-0472">Membrane</keyword>
<feature type="transmembrane region" description="Helical" evidence="9">
    <location>
        <begin position="79"/>
        <end position="103"/>
    </location>
</feature>
<evidence type="ECO:0000256" key="8">
    <source>
        <dbReference type="ARBA" id="ARBA00023136"/>
    </source>
</evidence>
<evidence type="ECO:0000313" key="12">
    <source>
        <dbReference type="Proteomes" id="UP000663829"/>
    </source>
</evidence>